<keyword evidence="5" id="KW-1185">Reference proteome</keyword>
<evidence type="ECO:0000313" key="3">
    <source>
        <dbReference type="EMBL" id="RRO21442.1"/>
    </source>
</evidence>
<dbReference type="AlphaFoldDB" id="A0AA93DM45"/>
<feature type="compositionally biased region" description="Polar residues" evidence="1">
    <location>
        <begin position="30"/>
        <end position="49"/>
    </location>
</feature>
<feature type="region of interest" description="Disordered" evidence="1">
    <location>
        <begin position="1"/>
        <end position="49"/>
    </location>
</feature>
<dbReference type="Proteomes" id="UP000256817">
    <property type="component" value="Unassembled WGS sequence"/>
</dbReference>
<organism evidence="3 4">
    <name type="scientific">Pectobacterium aquaticum</name>
    <dbReference type="NCBI Taxonomy" id="2204145"/>
    <lineage>
        <taxon>Bacteria</taxon>
        <taxon>Pseudomonadati</taxon>
        <taxon>Pseudomonadota</taxon>
        <taxon>Gammaproteobacteria</taxon>
        <taxon>Enterobacterales</taxon>
        <taxon>Pectobacteriaceae</taxon>
        <taxon>Pectobacterium</taxon>
    </lineage>
</organism>
<protein>
    <submittedName>
        <fullName evidence="3">Uncharacterized protein</fullName>
    </submittedName>
</protein>
<reference evidence="4 5" key="1">
    <citation type="submission" date="2018-11" db="EMBL/GenBank/DDBJ databases">
        <title>Draft genome sequences of proposed Pectobacterium aquaticum sp. nov. isolated in France from fresh water.</title>
        <authorList>
            <person name="Pedron J."/>
            <person name="Barny M.A."/>
        </authorList>
    </citation>
    <scope>NUCLEOTIDE SEQUENCE [LARGE SCALE GENOMIC DNA]</scope>
    <source>
        <strain evidence="3 4">A127-S21-F16</strain>
        <strain evidence="2 5">A35-S23-M15</strain>
    </source>
</reference>
<evidence type="ECO:0000313" key="5">
    <source>
        <dbReference type="Proteomes" id="UP000256817"/>
    </source>
</evidence>
<name>A0AA93DM45_9GAMM</name>
<dbReference type="EMBL" id="QHJW02000044">
    <property type="protein sequence ID" value="RRO05985.1"/>
    <property type="molecule type" value="Genomic_DNA"/>
</dbReference>
<dbReference type="RefSeq" id="WP_102116562.1">
    <property type="nucleotide sequence ID" value="NZ_CP161828.1"/>
</dbReference>
<evidence type="ECO:0000313" key="2">
    <source>
        <dbReference type="EMBL" id="RRO05985.1"/>
    </source>
</evidence>
<feature type="compositionally biased region" description="Polar residues" evidence="1">
    <location>
        <begin position="1"/>
        <end position="21"/>
    </location>
</feature>
<comment type="caution">
    <text evidence="3">The sequence shown here is derived from an EMBL/GenBank/DDBJ whole genome shotgun (WGS) entry which is preliminary data.</text>
</comment>
<dbReference type="EMBL" id="QHJS02000022">
    <property type="protein sequence ID" value="RRO21442.1"/>
    <property type="molecule type" value="Genomic_DNA"/>
</dbReference>
<proteinExistence type="predicted"/>
<sequence>MINFNGLSKSTVADAQSTNDSRSIKKQENVSESTQSASTASDGYSNKKNSGITTLAKQLSDAAVRAEARDATNDRNALAAKAKSAHNEILGVNYANNRKTHDAEVPNSDDPERLARAKQATAYTNSQGSNPFKGLSREQLALITYDDSGTFTVNERRAAWSEAYDQEQVWRTMAIAQSKLEWNRGEFKQTEFFKMVLDHHESLPLIEQAQAPEGYVPRLKYLIEMDFNFMTGESGKDADPFNRLFELLSPTKLHLEDGKLTLDATKDA</sequence>
<accession>A0AA93DM45</accession>
<evidence type="ECO:0000256" key="1">
    <source>
        <dbReference type="SAM" id="MobiDB-lite"/>
    </source>
</evidence>
<dbReference type="Proteomes" id="UP000256540">
    <property type="component" value="Unassembled WGS sequence"/>
</dbReference>
<evidence type="ECO:0000313" key="4">
    <source>
        <dbReference type="Proteomes" id="UP000256540"/>
    </source>
</evidence>
<gene>
    <name evidence="3" type="ORF">DMB84_008060</name>
    <name evidence="2" type="ORF">DMB85_016540</name>
</gene>